<keyword evidence="2" id="KW-1185">Reference proteome</keyword>
<protein>
    <submittedName>
        <fullName evidence="1">Uncharacterized protein</fullName>
    </submittedName>
</protein>
<evidence type="ECO:0000313" key="1">
    <source>
        <dbReference type="EMBL" id="TFB50371.1"/>
    </source>
</evidence>
<name>A0A4R8UEL6_9MICO</name>
<sequence length="75" mass="8138">MSYTELRFDDDGAQSPHDVFQTETAAAYPLLRLLDDSEVPASGELHAAPPCGTCFVAMAPVGASGWWCDPCQEYQ</sequence>
<organism evidence="1 2">
    <name type="scientific">Cryobacterium tagatosivorans</name>
    <dbReference type="NCBI Taxonomy" id="1259199"/>
    <lineage>
        <taxon>Bacteria</taxon>
        <taxon>Bacillati</taxon>
        <taxon>Actinomycetota</taxon>
        <taxon>Actinomycetes</taxon>
        <taxon>Micrococcales</taxon>
        <taxon>Microbacteriaceae</taxon>
        <taxon>Cryobacterium</taxon>
    </lineage>
</organism>
<gene>
    <name evidence="1" type="ORF">E3O23_09490</name>
</gene>
<evidence type="ECO:0000313" key="2">
    <source>
        <dbReference type="Proteomes" id="UP000297866"/>
    </source>
</evidence>
<dbReference type="AlphaFoldDB" id="A0A4R8UEL6"/>
<dbReference type="OrthoDB" id="9890206at2"/>
<dbReference type="EMBL" id="SOEZ01000046">
    <property type="protein sequence ID" value="TFB50371.1"/>
    <property type="molecule type" value="Genomic_DNA"/>
</dbReference>
<dbReference type="Proteomes" id="UP000297866">
    <property type="component" value="Unassembled WGS sequence"/>
</dbReference>
<reference evidence="1 2" key="1">
    <citation type="submission" date="2019-03" db="EMBL/GenBank/DDBJ databases">
        <title>Genomics of glacier-inhabiting Cryobacterium strains.</title>
        <authorList>
            <person name="Liu Q."/>
            <person name="Xin Y.-H."/>
        </authorList>
    </citation>
    <scope>NUCLEOTIDE SEQUENCE [LARGE SCALE GENOMIC DNA]</scope>
    <source>
        <strain evidence="1 2">Sr47</strain>
    </source>
</reference>
<accession>A0A4R8UEL6</accession>
<proteinExistence type="predicted"/>
<comment type="caution">
    <text evidence="1">The sequence shown here is derived from an EMBL/GenBank/DDBJ whole genome shotgun (WGS) entry which is preliminary data.</text>
</comment>
<dbReference type="RefSeq" id="WP_134490429.1">
    <property type="nucleotide sequence ID" value="NZ_SOEZ01000046.1"/>
</dbReference>